<gene>
    <name evidence="1" type="ORF">GCK32_000094</name>
</gene>
<name>A0AAN8G3D8_TRICO</name>
<dbReference type="AlphaFoldDB" id="A0AAN8G3D8"/>
<dbReference type="InterPro" id="IPR036691">
    <property type="entry name" value="Endo/exonu/phosph_ase_sf"/>
</dbReference>
<organism evidence="1 2">
    <name type="scientific">Trichostrongylus colubriformis</name>
    <name type="common">Black scour worm</name>
    <dbReference type="NCBI Taxonomy" id="6319"/>
    <lineage>
        <taxon>Eukaryota</taxon>
        <taxon>Metazoa</taxon>
        <taxon>Ecdysozoa</taxon>
        <taxon>Nematoda</taxon>
        <taxon>Chromadorea</taxon>
        <taxon>Rhabditida</taxon>
        <taxon>Rhabditina</taxon>
        <taxon>Rhabditomorpha</taxon>
        <taxon>Strongyloidea</taxon>
        <taxon>Trichostrongylidae</taxon>
        <taxon>Trichostrongylus</taxon>
    </lineage>
</organism>
<accession>A0AAN8G3D8</accession>
<evidence type="ECO:0008006" key="3">
    <source>
        <dbReference type="Google" id="ProtNLM"/>
    </source>
</evidence>
<dbReference type="Proteomes" id="UP001331761">
    <property type="component" value="Unassembled WGS sequence"/>
</dbReference>
<comment type="caution">
    <text evidence="1">The sequence shown here is derived from an EMBL/GenBank/DDBJ whole genome shotgun (WGS) entry which is preliminary data.</text>
</comment>
<proteinExistence type="predicted"/>
<evidence type="ECO:0000313" key="2">
    <source>
        <dbReference type="Proteomes" id="UP001331761"/>
    </source>
</evidence>
<keyword evidence="2" id="KW-1185">Reference proteome</keyword>
<dbReference type="EMBL" id="WIXE01007861">
    <property type="protein sequence ID" value="KAK5979993.1"/>
    <property type="molecule type" value="Genomic_DNA"/>
</dbReference>
<dbReference type="SUPFAM" id="SSF56219">
    <property type="entry name" value="DNase I-like"/>
    <property type="match status" value="1"/>
</dbReference>
<evidence type="ECO:0000313" key="1">
    <source>
        <dbReference type="EMBL" id="KAK5979993.1"/>
    </source>
</evidence>
<reference evidence="1 2" key="1">
    <citation type="submission" date="2019-10" db="EMBL/GenBank/DDBJ databases">
        <title>Assembly and Annotation for the nematode Trichostrongylus colubriformis.</title>
        <authorList>
            <person name="Martin J."/>
        </authorList>
    </citation>
    <scope>NUCLEOTIDE SEQUENCE [LARGE SCALE GENOMIC DNA]</scope>
    <source>
        <strain evidence="1">G859</strain>
        <tissue evidence="1">Whole worm</tissue>
    </source>
</reference>
<protein>
    <recommendedName>
        <fullName evidence="3">Endonuclease/exonuclease/phosphatase domain-containing protein</fullName>
    </recommendedName>
</protein>
<sequence length="131" mass="14980">MSYIFIRRSMSAEERAAEYRLRQQARELNKVAKKKEWVVYKSELKRVKILVGLNYDLIRSDRKGLRGGGVCCLIKVSATISLRVMLVYCPPRSTVDDDDLINVLYDICSIPGPLLVLGDFNLSIDWIDDVP</sequence>
<dbReference type="Gene3D" id="3.60.10.10">
    <property type="entry name" value="Endonuclease/exonuclease/phosphatase"/>
    <property type="match status" value="1"/>
</dbReference>